<dbReference type="EMBL" id="JBHRTB010000010">
    <property type="protein sequence ID" value="MFC3143398.1"/>
    <property type="molecule type" value="Genomic_DNA"/>
</dbReference>
<dbReference type="Proteomes" id="UP001595632">
    <property type="component" value="Unassembled WGS sequence"/>
</dbReference>
<dbReference type="RefSeq" id="WP_275630689.1">
    <property type="nucleotide sequence ID" value="NZ_JARGYD010000001.1"/>
</dbReference>
<keyword evidence="9" id="KW-1185">Reference proteome</keyword>
<dbReference type="Gene3D" id="3.30.470.20">
    <property type="entry name" value="ATP-grasp fold, B domain"/>
    <property type="match status" value="1"/>
</dbReference>
<evidence type="ECO:0000256" key="1">
    <source>
        <dbReference type="ARBA" id="ARBA00013263"/>
    </source>
</evidence>
<sequence length="87" mass="9191">MNARIRADHPVKTTTAGRNPTARRIFIAKGALLLPPQGDISLGGHAIDERLTAEKPARDAMPGPGRVAQARRPSLPGLRAAARISPP</sequence>
<reference evidence="9" key="1">
    <citation type="journal article" date="2019" name="Int. J. Syst. Evol. Microbiol.">
        <title>The Global Catalogue of Microorganisms (GCM) 10K type strain sequencing project: providing services to taxonomists for standard genome sequencing and annotation.</title>
        <authorList>
            <consortium name="The Broad Institute Genomics Platform"/>
            <consortium name="The Broad Institute Genome Sequencing Center for Infectious Disease"/>
            <person name="Wu L."/>
            <person name="Ma J."/>
        </authorList>
    </citation>
    <scope>NUCLEOTIDE SEQUENCE [LARGE SCALE GENOMIC DNA]</scope>
    <source>
        <strain evidence="9">KCTC 52366</strain>
    </source>
</reference>
<comment type="caution">
    <text evidence="8">The sequence shown here is derived from an EMBL/GenBank/DDBJ whole genome shotgun (WGS) entry which is preliminary data.</text>
</comment>
<dbReference type="PROSITE" id="PS50979">
    <property type="entry name" value="BC"/>
    <property type="match status" value="1"/>
</dbReference>
<evidence type="ECO:0000256" key="4">
    <source>
        <dbReference type="ARBA" id="ARBA00022840"/>
    </source>
</evidence>
<name>A0ABV7GRU2_9RHOB</name>
<gene>
    <name evidence="8" type="ORF">ACFOGP_11795</name>
</gene>
<dbReference type="InterPro" id="IPR051602">
    <property type="entry name" value="ACC_Biotin_Carboxylase"/>
</dbReference>
<proteinExistence type="predicted"/>
<evidence type="ECO:0000256" key="5">
    <source>
        <dbReference type="ARBA" id="ARBA00048600"/>
    </source>
</evidence>
<keyword evidence="2" id="KW-0436">Ligase</keyword>
<protein>
    <recommendedName>
        <fullName evidence="1">biotin carboxylase</fullName>
        <ecNumber evidence="1">6.3.4.14</ecNumber>
    </recommendedName>
</protein>
<comment type="catalytic activity">
    <reaction evidence="5">
        <text>N(6)-biotinyl-L-lysyl-[protein] + hydrogencarbonate + ATP = N(6)-carboxybiotinyl-L-lysyl-[protein] + ADP + phosphate + H(+)</text>
        <dbReference type="Rhea" id="RHEA:13501"/>
        <dbReference type="Rhea" id="RHEA-COMP:10505"/>
        <dbReference type="Rhea" id="RHEA-COMP:10506"/>
        <dbReference type="ChEBI" id="CHEBI:15378"/>
        <dbReference type="ChEBI" id="CHEBI:17544"/>
        <dbReference type="ChEBI" id="CHEBI:30616"/>
        <dbReference type="ChEBI" id="CHEBI:43474"/>
        <dbReference type="ChEBI" id="CHEBI:83144"/>
        <dbReference type="ChEBI" id="CHEBI:83145"/>
        <dbReference type="ChEBI" id="CHEBI:456216"/>
        <dbReference type="EC" id="6.3.4.14"/>
    </reaction>
</comment>
<dbReference type="SUPFAM" id="SSF51246">
    <property type="entry name" value="Rudiment single hybrid motif"/>
    <property type="match status" value="1"/>
</dbReference>
<evidence type="ECO:0000313" key="8">
    <source>
        <dbReference type="EMBL" id="MFC3143398.1"/>
    </source>
</evidence>
<keyword evidence="4" id="KW-0067">ATP-binding</keyword>
<dbReference type="InterPro" id="IPR011054">
    <property type="entry name" value="Rudment_hybrid_motif"/>
</dbReference>
<dbReference type="PANTHER" id="PTHR48095:SF2">
    <property type="entry name" value="BIOTIN CARBOXYLASE, CHLOROPLASTIC"/>
    <property type="match status" value="1"/>
</dbReference>
<evidence type="ECO:0000256" key="6">
    <source>
        <dbReference type="SAM" id="MobiDB-lite"/>
    </source>
</evidence>
<feature type="region of interest" description="Disordered" evidence="6">
    <location>
        <begin position="53"/>
        <end position="87"/>
    </location>
</feature>
<evidence type="ECO:0000256" key="2">
    <source>
        <dbReference type="ARBA" id="ARBA00022598"/>
    </source>
</evidence>
<dbReference type="PANTHER" id="PTHR48095">
    <property type="entry name" value="PYRUVATE CARBOXYLASE SUBUNIT A"/>
    <property type="match status" value="1"/>
</dbReference>
<keyword evidence="3" id="KW-0547">Nucleotide-binding</keyword>
<evidence type="ECO:0000313" key="9">
    <source>
        <dbReference type="Proteomes" id="UP001595632"/>
    </source>
</evidence>
<evidence type="ECO:0000259" key="7">
    <source>
        <dbReference type="PROSITE" id="PS50979"/>
    </source>
</evidence>
<evidence type="ECO:0000256" key="3">
    <source>
        <dbReference type="ARBA" id="ARBA00022741"/>
    </source>
</evidence>
<dbReference type="InterPro" id="IPR011764">
    <property type="entry name" value="Biotin_carboxylation_dom"/>
</dbReference>
<organism evidence="8 9">
    <name type="scientific">Psychromarinibacter halotolerans</name>
    <dbReference type="NCBI Taxonomy" id="1775175"/>
    <lineage>
        <taxon>Bacteria</taxon>
        <taxon>Pseudomonadati</taxon>
        <taxon>Pseudomonadota</taxon>
        <taxon>Alphaproteobacteria</taxon>
        <taxon>Rhodobacterales</taxon>
        <taxon>Paracoccaceae</taxon>
        <taxon>Psychromarinibacter</taxon>
    </lineage>
</organism>
<accession>A0ABV7GRU2</accession>
<dbReference type="EC" id="6.3.4.14" evidence="1"/>
<feature type="domain" description="Biotin carboxylation" evidence="7">
    <location>
        <begin position="1"/>
        <end position="87"/>
    </location>
</feature>